<dbReference type="PANTHER" id="PTHR47506">
    <property type="entry name" value="TRANSCRIPTIONAL REGULATORY PROTEIN"/>
    <property type="match status" value="1"/>
</dbReference>
<evidence type="ECO:0000256" key="2">
    <source>
        <dbReference type="ARBA" id="ARBA00023125"/>
    </source>
</evidence>
<organism evidence="6 7">
    <name type="scientific">Roseomonas indoligenes</name>
    <dbReference type="NCBI Taxonomy" id="2820811"/>
    <lineage>
        <taxon>Bacteria</taxon>
        <taxon>Pseudomonadati</taxon>
        <taxon>Pseudomonadota</taxon>
        <taxon>Alphaproteobacteria</taxon>
        <taxon>Acetobacterales</taxon>
        <taxon>Roseomonadaceae</taxon>
        <taxon>Roseomonas</taxon>
    </lineage>
</organism>
<dbReference type="Proteomes" id="UP000677537">
    <property type="component" value="Unassembled WGS sequence"/>
</dbReference>
<evidence type="ECO:0000256" key="3">
    <source>
        <dbReference type="ARBA" id="ARBA00023163"/>
    </source>
</evidence>
<keyword evidence="3" id="KW-0804">Transcription</keyword>
<dbReference type="GO" id="GO:0003677">
    <property type="term" value="F:DNA binding"/>
    <property type="evidence" value="ECO:0007669"/>
    <property type="project" value="UniProtKB-UniRule"/>
</dbReference>
<dbReference type="InterPro" id="IPR009057">
    <property type="entry name" value="Homeodomain-like_sf"/>
</dbReference>
<dbReference type="Pfam" id="PF16925">
    <property type="entry name" value="TetR_C_13"/>
    <property type="match status" value="1"/>
</dbReference>
<dbReference type="Gene3D" id="1.10.357.10">
    <property type="entry name" value="Tetracycline Repressor, domain 2"/>
    <property type="match status" value="1"/>
</dbReference>
<proteinExistence type="predicted"/>
<dbReference type="SUPFAM" id="SSF48498">
    <property type="entry name" value="Tetracyclin repressor-like, C-terminal domain"/>
    <property type="match status" value="1"/>
</dbReference>
<dbReference type="EMBL" id="JAGIZA010000017">
    <property type="protein sequence ID" value="MBP0495489.1"/>
    <property type="molecule type" value="Genomic_DNA"/>
</dbReference>
<accession>A0A940N2Q3</accession>
<dbReference type="AlphaFoldDB" id="A0A940N2Q3"/>
<dbReference type="Pfam" id="PF00440">
    <property type="entry name" value="TetR_N"/>
    <property type="match status" value="1"/>
</dbReference>
<protein>
    <submittedName>
        <fullName evidence="6">TetR/AcrR family transcriptional regulator</fullName>
    </submittedName>
</protein>
<feature type="domain" description="HTH tetR-type" evidence="5">
    <location>
        <begin position="32"/>
        <end position="92"/>
    </location>
</feature>
<dbReference type="InterPro" id="IPR036271">
    <property type="entry name" value="Tet_transcr_reg_TetR-rel_C_sf"/>
</dbReference>
<dbReference type="InterPro" id="IPR011075">
    <property type="entry name" value="TetR_C"/>
</dbReference>
<evidence type="ECO:0000256" key="1">
    <source>
        <dbReference type="ARBA" id="ARBA00023015"/>
    </source>
</evidence>
<reference evidence="6" key="1">
    <citation type="submission" date="2021-03" db="EMBL/GenBank/DDBJ databases">
        <authorList>
            <person name="So Y."/>
        </authorList>
    </citation>
    <scope>NUCLEOTIDE SEQUENCE</scope>
    <source>
        <strain evidence="6">SG15</strain>
    </source>
</reference>
<evidence type="ECO:0000256" key="4">
    <source>
        <dbReference type="PROSITE-ProRule" id="PRU00335"/>
    </source>
</evidence>
<keyword evidence="2 4" id="KW-0238">DNA-binding</keyword>
<evidence type="ECO:0000259" key="5">
    <source>
        <dbReference type="PROSITE" id="PS50977"/>
    </source>
</evidence>
<dbReference type="PANTHER" id="PTHR47506:SF1">
    <property type="entry name" value="HTH-TYPE TRANSCRIPTIONAL REGULATOR YJDC"/>
    <property type="match status" value="1"/>
</dbReference>
<evidence type="ECO:0000313" key="6">
    <source>
        <dbReference type="EMBL" id="MBP0495489.1"/>
    </source>
</evidence>
<dbReference type="InterPro" id="IPR001647">
    <property type="entry name" value="HTH_TetR"/>
</dbReference>
<dbReference type="Gene3D" id="1.10.10.60">
    <property type="entry name" value="Homeodomain-like"/>
    <property type="match status" value="1"/>
</dbReference>
<dbReference type="PROSITE" id="PS50977">
    <property type="entry name" value="HTH_TETR_2"/>
    <property type="match status" value="1"/>
</dbReference>
<comment type="caution">
    <text evidence="6">The sequence shown here is derived from an EMBL/GenBank/DDBJ whole genome shotgun (WGS) entry which is preliminary data.</text>
</comment>
<dbReference type="SUPFAM" id="SSF46689">
    <property type="entry name" value="Homeodomain-like"/>
    <property type="match status" value="1"/>
</dbReference>
<sequence>MDLLPGKVKNFILIDMKDADPPSRRRTGRPLSFDREAALEQAMLLFWRHGYEATSLAELTRAMGVTSPSIYAAYGDKKGLFREAVARYLAQPLPPADMVAQAEDATAAARWLLEGAAAMFTGEATPPGCLLASSAIAVSVEADDVRRELAAIRLGVEAALRDKILADMACGRLPAETDAVTLAAYVTSVIQGLSTLARDGAPREKLMKVARFALSAWPARSVRT</sequence>
<keyword evidence="1" id="KW-0805">Transcription regulation</keyword>
<name>A0A940N2Q3_9PROT</name>
<feature type="DNA-binding region" description="H-T-H motif" evidence="4">
    <location>
        <begin position="55"/>
        <end position="74"/>
    </location>
</feature>
<gene>
    <name evidence="6" type="ORF">J5Y10_22075</name>
</gene>
<dbReference type="RefSeq" id="WP_209376284.1">
    <property type="nucleotide sequence ID" value="NZ_JAGIZA010000017.1"/>
</dbReference>
<evidence type="ECO:0000313" key="7">
    <source>
        <dbReference type="Proteomes" id="UP000677537"/>
    </source>
</evidence>
<keyword evidence="7" id="KW-1185">Reference proteome</keyword>